<name>A0ABT0P946_9HYPH</name>
<evidence type="ECO:0000313" key="1">
    <source>
        <dbReference type="EMBL" id="MCL6229792.1"/>
    </source>
</evidence>
<keyword evidence="2" id="KW-1185">Reference proteome</keyword>
<dbReference type="EMBL" id="JAMCOF010000005">
    <property type="protein sequence ID" value="MCL6229792.1"/>
    <property type="molecule type" value="Genomic_DNA"/>
</dbReference>
<protein>
    <submittedName>
        <fullName evidence="1">BID domain-containing T4SS effector</fullName>
    </submittedName>
</protein>
<dbReference type="RefSeq" id="WP_249676641.1">
    <property type="nucleotide sequence ID" value="NZ_JAMCOF010000005.1"/>
</dbReference>
<evidence type="ECO:0000313" key="2">
    <source>
        <dbReference type="Proteomes" id="UP001523003"/>
    </source>
</evidence>
<comment type="caution">
    <text evidence="1">The sequence shown here is derived from an EMBL/GenBank/DDBJ whole genome shotgun (WGS) entry which is preliminary data.</text>
</comment>
<dbReference type="Proteomes" id="UP001523003">
    <property type="component" value="Unassembled WGS sequence"/>
</dbReference>
<organism evidence="1 2">
    <name type="scientific">Bartonella bilalgolemii</name>
    <dbReference type="NCBI Taxonomy" id="2942911"/>
    <lineage>
        <taxon>Bacteria</taxon>
        <taxon>Pseudomonadati</taxon>
        <taxon>Pseudomonadota</taxon>
        <taxon>Alphaproteobacteria</taxon>
        <taxon>Hyphomicrobiales</taxon>
        <taxon>Bartonellaceae</taxon>
        <taxon>Bartonella</taxon>
    </lineage>
</organism>
<sequence>MALVKKKQRSESFLIPPRPTSTVLFDKSFNEIEKSMDSFFSQNKRSEIRKLSAIVFRDKTVLDKKIDQIIIENPNSVHEFAALIRENPEFFGKLAGFKKFGLKTLGRIKAEKNILKLSDTIIEYVQIVDEISNNYLKKVKRFAQPIEMLNDNVLNLLNQPSNIRQNILKQQDTSELYTEISYFLDDITYRLSASECEMLKNRNYEMLAESVGISEHKAQEIINIVEQVENMQLEIQMINESKFSKNENIYESYDPYEAQAQNSESFLVPSEKIDPIYE</sequence>
<proteinExistence type="predicted"/>
<dbReference type="NCBIfam" id="NF033856">
    <property type="entry name" value="T4SS_effec_BID"/>
    <property type="match status" value="1"/>
</dbReference>
<gene>
    <name evidence="1" type="ORF">M4Z11_04115</name>
</gene>
<reference evidence="1 2" key="1">
    <citation type="submission" date="2022-05" db="EMBL/GenBank/DDBJ databases">
        <title>Description of the Bartonella bilalgolemii sp. nov. Isolated from Apodemus uralensis (Pallas 1811).</title>
        <authorList>
            <person name="Zgheib R."/>
            <person name="Celebi B."/>
        </authorList>
    </citation>
    <scope>NUCLEOTIDE SEQUENCE [LARGE SCALE GENOMIC DNA]</scope>
    <source>
        <strain evidence="1 2">G70</strain>
    </source>
</reference>
<feature type="non-terminal residue" evidence="1">
    <location>
        <position position="278"/>
    </location>
</feature>
<accession>A0ABT0P946</accession>